<reference evidence="2" key="1">
    <citation type="submission" date="2022-11" db="UniProtKB">
        <authorList>
            <consortium name="WormBaseParasite"/>
        </authorList>
    </citation>
    <scope>IDENTIFICATION</scope>
</reference>
<evidence type="ECO:0000313" key="1">
    <source>
        <dbReference type="Proteomes" id="UP000887540"/>
    </source>
</evidence>
<dbReference type="InterPro" id="IPR053729">
    <property type="entry name" value="MAD2L1BP_domain_sf"/>
</dbReference>
<evidence type="ECO:0000313" key="2">
    <source>
        <dbReference type="WBParaSite" id="ACRNAN_Path_140.g486.t1"/>
    </source>
</evidence>
<proteinExistence type="predicted"/>
<dbReference type="Proteomes" id="UP000887540">
    <property type="component" value="Unplaced"/>
</dbReference>
<dbReference type="AlphaFoldDB" id="A0A914BZZ9"/>
<protein>
    <submittedName>
        <fullName evidence="2">Uncharacterized protein</fullName>
    </submittedName>
</protein>
<sequence length="221" mass="25569">MEIQFKRCLCIHSTSQAVEIILQHLLYSRAIIPQPVANLLKNESQNRVFCEKYGEIRNILRMILRASNSQRVLEFVILFGASPNSAKEIYRIPLKFCDIHEATESCSNENCGELSAREKRDVFTALIQSTSPASLSPLSSTSKVFLFVRVTEKLPNQIENLEHDDSFEMPDEAFCLKRKIYTEILWIKHRCSEDKEMNQSISDSNEGIWLRFMFFLNKLPS</sequence>
<accession>A0A914BZZ9</accession>
<name>A0A914BZZ9_9BILA</name>
<organism evidence="1 2">
    <name type="scientific">Acrobeloides nanus</name>
    <dbReference type="NCBI Taxonomy" id="290746"/>
    <lineage>
        <taxon>Eukaryota</taxon>
        <taxon>Metazoa</taxon>
        <taxon>Ecdysozoa</taxon>
        <taxon>Nematoda</taxon>
        <taxon>Chromadorea</taxon>
        <taxon>Rhabditida</taxon>
        <taxon>Tylenchina</taxon>
        <taxon>Cephalobomorpha</taxon>
        <taxon>Cephaloboidea</taxon>
        <taxon>Cephalobidae</taxon>
        <taxon>Acrobeloides</taxon>
    </lineage>
</organism>
<dbReference type="Gene3D" id="3.30.900.20">
    <property type="match status" value="1"/>
</dbReference>
<keyword evidence="1" id="KW-1185">Reference proteome</keyword>
<dbReference type="WBParaSite" id="ACRNAN_Path_140.g486.t1">
    <property type="protein sequence ID" value="ACRNAN_Path_140.g486.t1"/>
    <property type="gene ID" value="ACRNAN_Path_140.g486"/>
</dbReference>